<protein>
    <submittedName>
        <fullName evidence="2">Glycosyl transferase</fullName>
    </submittedName>
</protein>
<dbReference type="GO" id="GO:0016740">
    <property type="term" value="F:transferase activity"/>
    <property type="evidence" value="ECO:0007669"/>
    <property type="project" value="UniProtKB-KW"/>
</dbReference>
<dbReference type="PANTHER" id="PTHR48090">
    <property type="entry name" value="UNDECAPRENYL-PHOSPHATE 4-DEOXY-4-FORMAMIDO-L-ARABINOSE TRANSFERASE-RELATED"/>
    <property type="match status" value="1"/>
</dbReference>
<evidence type="ECO:0000313" key="3">
    <source>
        <dbReference type="Proteomes" id="UP001138768"/>
    </source>
</evidence>
<dbReference type="Pfam" id="PF00535">
    <property type="entry name" value="Glycos_transf_2"/>
    <property type="match status" value="1"/>
</dbReference>
<dbReference type="Gene3D" id="3.90.550.10">
    <property type="entry name" value="Spore Coat Polysaccharide Biosynthesis Protein SpsA, Chain A"/>
    <property type="match status" value="1"/>
</dbReference>
<dbReference type="InterPro" id="IPR001173">
    <property type="entry name" value="Glyco_trans_2-like"/>
</dbReference>
<proteinExistence type="predicted"/>
<dbReference type="AlphaFoldDB" id="A0A9X0WB31"/>
<dbReference type="Proteomes" id="UP001138768">
    <property type="component" value="Unassembled WGS sequence"/>
</dbReference>
<evidence type="ECO:0000313" key="2">
    <source>
        <dbReference type="EMBL" id="MBK1619925.1"/>
    </source>
</evidence>
<dbReference type="CDD" id="cd04179">
    <property type="entry name" value="DPM_DPG-synthase_like"/>
    <property type="match status" value="1"/>
</dbReference>
<keyword evidence="3" id="KW-1185">Reference proteome</keyword>
<name>A0A9X0WB31_9GAMM</name>
<keyword evidence="2" id="KW-0808">Transferase</keyword>
<dbReference type="InterPro" id="IPR029044">
    <property type="entry name" value="Nucleotide-diphossugar_trans"/>
</dbReference>
<dbReference type="RefSeq" id="WP_200246202.1">
    <property type="nucleotide sequence ID" value="NZ_NRRY01000028.1"/>
</dbReference>
<dbReference type="PANTHER" id="PTHR48090:SF7">
    <property type="entry name" value="RFBJ PROTEIN"/>
    <property type="match status" value="1"/>
</dbReference>
<dbReference type="EMBL" id="NRRY01000028">
    <property type="protein sequence ID" value="MBK1619925.1"/>
    <property type="molecule type" value="Genomic_DNA"/>
</dbReference>
<evidence type="ECO:0000259" key="1">
    <source>
        <dbReference type="Pfam" id="PF00535"/>
    </source>
</evidence>
<sequence>MIIIPAYNEAASIGAVIAEARRLRPEPIVVIDDRSTDETAAIAEAAGATVLRLPLRLGAWGATQTGLRYAHEQGWGLVVTLDADGQHEPSGIAAVIAPLLDGRADVCIGACPARVSRARRLAWHYFRSISGLSHEDITSGFRAYNRAAIETLIRPAATLLDYQDVGVLLILRRHGLSVSEVPVLMKPRSNGKSQVFASWWKVAHYMVVTSILTLAAIGLDDAPSEPYEY</sequence>
<gene>
    <name evidence="2" type="ORF">CKO42_16025</name>
</gene>
<reference evidence="2 3" key="1">
    <citation type="journal article" date="2020" name="Microorganisms">
        <title>Osmotic Adaptation and Compatible Solute Biosynthesis of Phototrophic Bacteria as Revealed from Genome Analyses.</title>
        <authorList>
            <person name="Imhoff J.F."/>
            <person name="Rahn T."/>
            <person name="Kunzel S."/>
            <person name="Keller A."/>
            <person name="Neulinger S.C."/>
        </authorList>
    </citation>
    <scope>NUCLEOTIDE SEQUENCE [LARGE SCALE GENOMIC DNA]</scope>
    <source>
        <strain evidence="2 3">DSM 25653</strain>
    </source>
</reference>
<organism evidence="2 3">
    <name type="scientific">Lamprobacter modestohalophilus</name>
    <dbReference type="NCBI Taxonomy" id="1064514"/>
    <lineage>
        <taxon>Bacteria</taxon>
        <taxon>Pseudomonadati</taxon>
        <taxon>Pseudomonadota</taxon>
        <taxon>Gammaproteobacteria</taxon>
        <taxon>Chromatiales</taxon>
        <taxon>Chromatiaceae</taxon>
        <taxon>Lamprobacter</taxon>
    </lineage>
</organism>
<dbReference type="InterPro" id="IPR050256">
    <property type="entry name" value="Glycosyltransferase_2"/>
</dbReference>
<accession>A0A9X0WB31</accession>
<comment type="caution">
    <text evidence="2">The sequence shown here is derived from an EMBL/GenBank/DDBJ whole genome shotgun (WGS) entry which is preliminary data.</text>
</comment>
<dbReference type="SUPFAM" id="SSF53448">
    <property type="entry name" value="Nucleotide-diphospho-sugar transferases"/>
    <property type="match status" value="1"/>
</dbReference>
<feature type="domain" description="Glycosyltransferase 2-like" evidence="1">
    <location>
        <begin position="2"/>
        <end position="127"/>
    </location>
</feature>